<keyword evidence="11" id="KW-1185">Reference proteome</keyword>
<evidence type="ECO:0000259" key="9">
    <source>
        <dbReference type="Pfam" id="PF12161"/>
    </source>
</evidence>
<evidence type="ECO:0000256" key="4">
    <source>
        <dbReference type="ARBA" id="ARBA00022679"/>
    </source>
</evidence>
<dbReference type="PRINTS" id="PR00507">
    <property type="entry name" value="N12N6MTFRASE"/>
</dbReference>
<keyword evidence="6" id="KW-0680">Restriction system</keyword>
<dbReference type="GO" id="GO:0009307">
    <property type="term" value="P:DNA restriction-modification system"/>
    <property type="evidence" value="ECO:0007669"/>
    <property type="project" value="UniProtKB-KW"/>
</dbReference>
<evidence type="ECO:0000256" key="3">
    <source>
        <dbReference type="ARBA" id="ARBA00022603"/>
    </source>
</evidence>
<accession>A0A1H4EXK5</accession>
<dbReference type="GO" id="GO:0008170">
    <property type="term" value="F:N-methyltransferase activity"/>
    <property type="evidence" value="ECO:0007669"/>
    <property type="project" value="InterPro"/>
</dbReference>
<dbReference type="Gene3D" id="3.40.50.150">
    <property type="entry name" value="Vaccinia Virus protein VP39"/>
    <property type="match status" value="1"/>
</dbReference>
<name>A0A1H4EXK5_9BURK</name>
<evidence type="ECO:0000256" key="5">
    <source>
        <dbReference type="ARBA" id="ARBA00022691"/>
    </source>
</evidence>
<comment type="catalytic activity">
    <reaction evidence="7">
        <text>a 2'-deoxyadenosine in DNA + S-adenosyl-L-methionine = an N(6)-methyl-2'-deoxyadenosine in DNA + S-adenosyl-L-homocysteine + H(+)</text>
        <dbReference type="Rhea" id="RHEA:15197"/>
        <dbReference type="Rhea" id="RHEA-COMP:12418"/>
        <dbReference type="Rhea" id="RHEA-COMP:12419"/>
        <dbReference type="ChEBI" id="CHEBI:15378"/>
        <dbReference type="ChEBI" id="CHEBI:57856"/>
        <dbReference type="ChEBI" id="CHEBI:59789"/>
        <dbReference type="ChEBI" id="CHEBI:90615"/>
        <dbReference type="ChEBI" id="CHEBI:90616"/>
        <dbReference type="EC" id="2.1.1.72"/>
    </reaction>
</comment>
<dbReference type="InterPro" id="IPR029063">
    <property type="entry name" value="SAM-dependent_MTases_sf"/>
</dbReference>
<evidence type="ECO:0000313" key="11">
    <source>
        <dbReference type="Proteomes" id="UP000199002"/>
    </source>
</evidence>
<dbReference type="InterPro" id="IPR038333">
    <property type="entry name" value="T1MK-like_N_sf"/>
</dbReference>
<dbReference type="PANTHER" id="PTHR42933:SF3">
    <property type="entry name" value="TYPE I RESTRICTION ENZYME MJAVIII METHYLASE SUBUNIT"/>
    <property type="match status" value="1"/>
</dbReference>
<evidence type="ECO:0000256" key="2">
    <source>
        <dbReference type="ARBA" id="ARBA00011900"/>
    </source>
</evidence>
<proteinExistence type="inferred from homology"/>
<evidence type="ECO:0000256" key="1">
    <source>
        <dbReference type="ARBA" id="ARBA00006594"/>
    </source>
</evidence>
<dbReference type="GO" id="GO:0032259">
    <property type="term" value="P:methylation"/>
    <property type="evidence" value="ECO:0007669"/>
    <property type="project" value="UniProtKB-KW"/>
</dbReference>
<dbReference type="GO" id="GO:0003677">
    <property type="term" value="F:DNA binding"/>
    <property type="evidence" value="ECO:0007669"/>
    <property type="project" value="InterPro"/>
</dbReference>
<dbReference type="PANTHER" id="PTHR42933">
    <property type="entry name" value="SLR6095 PROTEIN"/>
    <property type="match status" value="1"/>
</dbReference>
<dbReference type="InterPro" id="IPR051537">
    <property type="entry name" value="DNA_Adenine_Mtase"/>
</dbReference>
<dbReference type="EMBL" id="FNQJ01000043">
    <property type="protein sequence ID" value="SEA89793.1"/>
    <property type="molecule type" value="Genomic_DNA"/>
</dbReference>
<gene>
    <name evidence="10" type="ORF">SAMN05421875_14312</name>
</gene>
<keyword evidence="4" id="KW-0808">Transferase</keyword>
<dbReference type="STRING" id="592050.SAMN05421875_14312"/>
<organism evidence="10 11">
    <name type="scientific">Acidovorax soli</name>
    <dbReference type="NCBI Taxonomy" id="592050"/>
    <lineage>
        <taxon>Bacteria</taxon>
        <taxon>Pseudomonadati</taxon>
        <taxon>Pseudomonadota</taxon>
        <taxon>Betaproteobacteria</taxon>
        <taxon>Burkholderiales</taxon>
        <taxon>Comamonadaceae</taxon>
        <taxon>Acidovorax</taxon>
    </lineage>
</organism>
<keyword evidence="3" id="KW-0489">Methyltransferase</keyword>
<dbReference type="GO" id="GO:0009007">
    <property type="term" value="F:site-specific DNA-methyltransferase (adenine-specific) activity"/>
    <property type="evidence" value="ECO:0007669"/>
    <property type="project" value="UniProtKB-EC"/>
</dbReference>
<dbReference type="Proteomes" id="UP000199002">
    <property type="component" value="Unassembled WGS sequence"/>
</dbReference>
<reference evidence="11" key="1">
    <citation type="submission" date="2016-10" db="EMBL/GenBank/DDBJ databases">
        <authorList>
            <person name="Varghese N."/>
            <person name="Submissions S."/>
        </authorList>
    </citation>
    <scope>NUCLEOTIDE SEQUENCE [LARGE SCALE GENOMIC DNA]</scope>
    <source>
        <strain evidence="11">DSM 25157</strain>
    </source>
</reference>
<dbReference type="Gene3D" id="1.20.1260.30">
    <property type="match status" value="1"/>
</dbReference>
<feature type="domain" description="DNA methylase adenine-specific" evidence="8">
    <location>
        <begin position="151"/>
        <end position="447"/>
    </location>
</feature>
<dbReference type="PROSITE" id="PS00092">
    <property type="entry name" value="N6_MTASE"/>
    <property type="match status" value="1"/>
</dbReference>
<dbReference type="RefSeq" id="WP_092701091.1">
    <property type="nucleotide sequence ID" value="NZ_FNQJ01000043.1"/>
</dbReference>
<evidence type="ECO:0000313" key="10">
    <source>
        <dbReference type="EMBL" id="SEA89793.1"/>
    </source>
</evidence>
<dbReference type="InterPro" id="IPR022749">
    <property type="entry name" value="D12N6_MeTrfase_N"/>
</dbReference>
<evidence type="ECO:0000259" key="8">
    <source>
        <dbReference type="Pfam" id="PF02384"/>
    </source>
</evidence>
<dbReference type="InterPro" id="IPR003356">
    <property type="entry name" value="DNA_methylase_A-5"/>
</dbReference>
<sequence>MNASEIASFIWSIAELLRGDYKQSEYGKVILPFTVLRRLDCVLEPTKAAVVAEHQAMKDSGMPMEQFLLDKSGMSFFNSSPMDMGKLLNDPANLRANVISYLEGFSENVRDIFEKFEFDKQVLKLDSANLLFLVVQKFASVDLHPSNVSNAAMGHMFEELIRKFAELSNETAGEHFTPREVIRLMVNLLFINDGSGLTDAGAVRTLYDPTAGTGGMLSVGEEHLVAMNPNAKLALFGQELNPESFAICKADMLVKGQDVGNIILGNTLSQDGHSARKFDYMLSNPPFGVEWKKVEDAIRKEHETKGFNGRFGPGLPRVSDGSLLFLLHLVSKMRDPAKGGSRIGIVLNGSPLFTGGAGSGESEIRKYLFENDLVEAIIALPNDMFYNTGIGTYVWILSNHKPPERKGKVQLVDGSALWVKMRKSLGSKRKELSVQDVADITKLYGDFAPASLATVFDAAGKEISHAILNEGQQAPAAPKDGKVEIAPISKIFKNSDFGYTTITVERPLKLRFESNEVSQARLKEAATGGKKAPAKEDVEGVEKLLKALTAKGAMFKRKDAEAAAVAASKAEAVELNAWMGKTLWSCIEHRDPNGEVQTKGKGKIEPDSELRDTENVPLAEDIQAYFDREVKPHAPDAWIDETKSKVGYEVPFNRHFYVFKPPRDLAAIDKDLKAVTANIIKMLGGLSA</sequence>
<dbReference type="SUPFAM" id="SSF53335">
    <property type="entry name" value="S-adenosyl-L-methionine-dependent methyltransferases"/>
    <property type="match status" value="1"/>
</dbReference>
<keyword evidence="5" id="KW-0949">S-adenosyl-L-methionine</keyword>
<evidence type="ECO:0000256" key="7">
    <source>
        <dbReference type="ARBA" id="ARBA00047942"/>
    </source>
</evidence>
<dbReference type="InterPro" id="IPR002052">
    <property type="entry name" value="DNA_methylase_N6_adenine_CS"/>
</dbReference>
<dbReference type="Pfam" id="PF02384">
    <property type="entry name" value="N6_Mtase"/>
    <property type="match status" value="1"/>
</dbReference>
<protein>
    <recommendedName>
        <fullName evidence="2">site-specific DNA-methyltransferase (adenine-specific)</fullName>
        <ecNumber evidence="2">2.1.1.72</ecNumber>
    </recommendedName>
</protein>
<dbReference type="AlphaFoldDB" id="A0A1H4EXK5"/>
<dbReference type="Pfam" id="PF12161">
    <property type="entry name" value="HsdM_N"/>
    <property type="match status" value="1"/>
</dbReference>
<dbReference type="EC" id="2.1.1.72" evidence="2"/>
<dbReference type="GeneID" id="34234213"/>
<comment type="similarity">
    <text evidence="1">Belongs to the N(4)/N(6)-methyltransferase family.</text>
</comment>
<evidence type="ECO:0000256" key="6">
    <source>
        <dbReference type="ARBA" id="ARBA00022747"/>
    </source>
</evidence>
<feature type="domain" description="N6 adenine-specific DNA methyltransferase N-terminal" evidence="9">
    <location>
        <begin position="6"/>
        <end position="138"/>
    </location>
</feature>